<feature type="transmembrane region" description="Helical" evidence="6">
    <location>
        <begin position="139"/>
        <end position="159"/>
    </location>
</feature>
<dbReference type="InterPro" id="IPR011701">
    <property type="entry name" value="MFS"/>
</dbReference>
<feature type="transmembrane region" description="Helical" evidence="6">
    <location>
        <begin position="202"/>
        <end position="219"/>
    </location>
</feature>
<comment type="subcellular location">
    <subcellularLocation>
        <location evidence="1">Endomembrane system</location>
        <topology evidence="1">Multi-pass membrane protein</topology>
    </subcellularLocation>
</comment>
<dbReference type="PROSITE" id="PS50850">
    <property type="entry name" value="MFS"/>
    <property type="match status" value="1"/>
</dbReference>
<feature type="domain" description="Major facilitator superfamily (MFS) profile" evidence="7">
    <location>
        <begin position="14"/>
        <end position="283"/>
    </location>
</feature>
<evidence type="ECO:0000256" key="3">
    <source>
        <dbReference type="ARBA" id="ARBA00022692"/>
    </source>
</evidence>
<dbReference type="InterPro" id="IPR020846">
    <property type="entry name" value="MFS_dom"/>
</dbReference>
<feature type="transmembrane region" description="Helical" evidence="6">
    <location>
        <begin position="171"/>
        <end position="190"/>
    </location>
</feature>
<dbReference type="GO" id="GO:0022857">
    <property type="term" value="F:transmembrane transporter activity"/>
    <property type="evidence" value="ECO:0007669"/>
    <property type="project" value="InterPro"/>
</dbReference>
<evidence type="ECO:0000256" key="5">
    <source>
        <dbReference type="ARBA" id="ARBA00023136"/>
    </source>
</evidence>
<sequence>MDTHIKSEKHPWFLVAFVSLAVIFTALDQTVIVTVLPELMFDLELGANQLDDASWIITAYLIGYTAAIPFASRLADVFGYAIIFRVCLLIFAIGSIFVAIAPNLESIVVSRFIQAVGGGGLIPISLAIVTKGVPQHRKLLAIGIIGASAEIGLVLGPIYGGIITELLGWRWLFWLDVPQAMIILFGIRYISSKRNHAAKMDYRGGFLLTGSLILLTATLSHPGLFDLSSTTPLFTGAVGFFIISIFIWNQKRVAQPLLPQILFQTIPSLASMTTKLLVGASLI</sequence>
<protein>
    <recommendedName>
        <fullName evidence="7">Major facilitator superfamily (MFS) profile domain-containing protein</fullName>
    </recommendedName>
</protein>
<evidence type="ECO:0000256" key="2">
    <source>
        <dbReference type="ARBA" id="ARBA00022448"/>
    </source>
</evidence>
<dbReference type="EMBL" id="UINC01024903">
    <property type="protein sequence ID" value="SVA99479.1"/>
    <property type="molecule type" value="Genomic_DNA"/>
</dbReference>
<dbReference type="AlphaFoldDB" id="A0A382ADJ5"/>
<evidence type="ECO:0000313" key="8">
    <source>
        <dbReference type="EMBL" id="SVA99479.1"/>
    </source>
</evidence>
<organism evidence="8">
    <name type="scientific">marine metagenome</name>
    <dbReference type="NCBI Taxonomy" id="408172"/>
    <lineage>
        <taxon>unclassified sequences</taxon>
        <taxon>metagenomes</taxon>
        <taxon>ecological metagenomes</taxon>
    </lineage>
</organism>
<feature type="transmembrane region" description="Helical" evidence="6">
    <location>
        <begin position="53"/>
        <end position="71"/>
    </location>
</feature>
<reference evidence="8" key="1">
    <citation type="submission" date="2018-05" db="EMBL/GenBank/DDBJ databases">
        <authorList>
            <person name="Lanie J.A."/>
            <person name="Ng W.-L."/>
            <person name="Kazmierczak K.M."/>
            <person name="Andrzejewski T.M."/>
            <person name="Davidsen T.M."/>
            <person name="Wayne K.J."/>
            <person name="Tettelin H."/>
            <person name="Glass J.I."/>
            <person name="Rusch D."/>
            <person name="Podicherti R."/>
            <person name="Tsui H.-C.T."/>
            <person name="Winkler M.E."/>
        </authorList>
    </citation>
    <scope>NUCLEOTIDE SEQUENCE</scope>
</reference>
<dbReference type="SUPFAM" id="SSF103473">
    <property type="entry name" value="MFS general substrate transporter"/>
    <property type="match status" value="1"/>
</dbReference>
<feature type="transmembrane region" description="Helical" evidence="6">
    <location>
        <begin position="112"/>
        <end position="130"/>
    </location>
</feature>
<keyword evidence="5 6" id="KW-0472">Membrane</keyword>
<dbReference type="Pfam" id="PF07690">
    <property type="entry name" value="MFS_1"/>
    <property type="match status" value="1"/>
</dbReference>
<accession>A0A382ADJ5</accession>
<evidence type="ECO:0000256" key="1">
    <source>
        <dbReference type="ARBA" id="ARBA00004127"/>
    </source>
</evidence>
<keyword evidence="2" id="KW-0813">Transport</keyword>
<proteinExistence type="predicted"/>
<feature type="transmembrane region" description="Helical" evidence="6">
    <location>
        <begin position="12"/>
        <end position="33"/>
    </location>
</feature>
<dbReference type="GO" id="GO:0005886">
    <property type="term" value="C:plasma membrane"/>
    <property type="evidence" value="ECO:0007669"/>
    <property type="project" value="TreeGrafter"/>
</dbReference>
<evidence type="ECO:0000256" key="6">
    <source>
        <dbReference type="SAM" id="Phobius"/>
    </source>
</evidence>
<evidence type="ECO:0000256" key="4">
    <source>
        <dbReference type="ARBA" id="ARBA00022989"/>
    </source>
</evidence>
<keyword evidence="4 6" id="KW-1133">Transmembrane helix</keyword>
<dbReference type="CDD" id="cd17321">
    <property type="entry name" value="MFS_MMR_MDR_like"/>
    <property type="match status" value="1"/>
</dbReference>
<feature type="transmembrane region" description="Helical" evidence="6">
    <location>
        <begin position="231"/>
        <end position="248"/>
    </location>
</feature>
<evidence type="ECO:0000259" key="7">
    <source>
        <dbReference type="PROSITE" id="PS50850"/>
    </source>
</evidence>
<feature type="non-terminal residue" evidence="8">
    <location>
        <position position="283"/>
    </location>
</feature>
<dbReference type="PANTHER" id="PTHR23501">
    <property type="entry name" value="MAJOR FACILITATOR SUPERFAMILY"/>
    <property type="match status" value="1"/>
</dbReference>
<dbReference type="PRINTS" id="PR01036">
    <property type="entry name" value="TCRTETB"/>
</dbReference>
<name>A0A382ADJ5_9ZZZZ</name>
<dbReference type="PANTHER" id="PTHR23501:SF191">
    <property type="entry name" value="VACUOLAR BASIC AMINO ACID TRANSPORTER 4"/>
    <property type="match status" value="1"/>
</dbReference>
<dbReference type="InterPro" id="IPR036259">
    <property type="entry name" value="MFS_trans_sf"/>
</dbReference>
<dbReference type="GO" id="GO:0012505">
    <property type="term" value="C:endomembrane system"/>
    <property type="evidence" value="ECO:0007669"/>
    <property type="project" value="UniProtKB-SubCell"/>
</dbReference>
<feature type="transmembrane region" description="Helical" evidence="6">
    <location>
        <begin position="78"/>
        <end position="100"/>
    </location>
</feature>
<keyword evidence="3 6" id="KW-0812">Transmembrane</keyword>
<dbReference type="Gene3D" id="1.20.1720.10">
    <property type="entry name" value="Multidrug resistance protein D"/>
    <property type="match status" value="1"/>
</dbReference>
<gene>
    <name evidence="8" type="ORF">METZ01_LOCUS152333</name>
</gene>